<evidence type="ECO:0000259" key="3">
    <source>
        <dbReference type="PROSITE" id="PS50977"/>
    </source>
</evidence>
<evidence type="ECO:0000256" key="1">
    <source>
        <dbReference type="ARBA" id="ARBA00023125"/>
    </source>
</evidence>
<accession>A0A1I1AHT5</accession>
<proteinExistence type="predicted"/>
<dbReference type="GO" id="GO:0003677">
    <property type="term" value="F:DNA binding"/>
    <property type="evidence" value="ECO:0007669"/>
    <property type="project" value="UniProtKB-UniRule"/>
</dbReference>
<dbReference type="Proteomes" id="UP000243799">
    <property type="component" value="Unassembled WGS sequence"/>
</dbReference>
<dbReference type="InterPro" id="IPR009057">
    <property type="entry name" value="Homeodomain-like_sf"/>
</dbReference>
<evidence type="ECO:0000256" key="2">
    <source>
        <dbReference type="PROSITE-ProRule" id="PRU00335"/>
    </source>
</evidence>
<evidence type="ECO:0000313" key="4">
    <source>
        <dbReference type="EMBL" id="SFB35903.1"/>
    </source>
</evidence>
<dbReference type="EMBL" id="FOKG01000009">
    <property type="protein sequence ID" value="SFB35903.1"/>
    <property type="molecule type" value="Genomic_DNA"/>
</dbReference>
<protein>
    <submittedName>
        <fullName evidence="4">Transcriptional regulator, TetR family</fullName>
    </submittedName>
</protein>
<dbReference type="SUPFAM" id="SSF46689">
    <property type="entry name" value="Homeodomain-like"/>
    <property type="match status" value="1"/>
</dbReference>
<evidence type="ECO:0000313" key="5">
    <source>
        <dbReference type="Proteomes" id="UP000243799"/>
    </source>
</evidence>
<feature type="DNA-binding region" description="H-T-H motif" evidence="2">
    <location>
        <begin position="28"/>
        <end position="47"/>
    </location>
</feature>
<feature type="domain" description="HTH tetR-type" evidence="3">
    <location>
        <begin position="5"/>
        <end position="65"/>
    </location>
</feature>
<dbReference type="OrthoDB" id="5177743at2"/>
<dbReference type="STRING" id="490629.SAMN05216266_10920"/>
<keyword evidence="1 2" id="KW-0238">DNA-binding</keyword>
<gene>
    <name evidence="4" type="ORF">SAMN05216266_10920</name>
</gene>
<sequence>MVRNTARREELAELATDYALDQGLIGLSLRPLASAIGTSDRMLLYHFDSKDDLVATMLRVANDRSVRTVRSLPRSRSVRTAVLDLWRVSTSEQSDHCHRLYVEAAALGLLGCEPYVSVVREANERWVDALADHLVAAGCARARAGRAVALLDAAFMGLQLDLPLGRNESQGKRVVSDLADAIATIARG</sequence>
<keyword evidence="5" id="KW-1185">Reference proteome</keyword>
<organism evidence="4 5">
    <name type="scientific">Amycolatopsis marina</name>
    <dbReference type="NCBI Taxonomy" id="490629"/>
    <lineage>
        <taxon>Bacteria</taxon>
        <taxon>Bacillati</taxon>
        <taxon>Actinomycetota</taxon>
        <taxon>Actinomycetes</taxon>
        <taxon>Pseudonocardiales</taxon>
        <taxon>Pseudonocardiaceae</taxon>
        <taxon>Amycolatopsis</taxon>
    </lineage>
</organism>
<dbReference type="Gene3D" id="1.10.357.10">
    <property type="entry name" value="Tetracycline Repressor, domain 2"/>
    <property type="match status" value="1"/>
</dbReference>
<reference evidence="5" key="1">
    <citation type="submission" date="2016-10" db="EMBL/GenBank/DDBJ databases">
        <authorList>
            <person name="Varghese N."/>
            <person name="Submissions S."/>
        </authorList>
    </citation>
    <scope>NUCLEOTIDE SEQUENCE [LARGE SCALE GENOMIC DNA]</scope>
    <source>
        <strain evidence="5">CGMCC 4.3568</strain>
    </source>
</reference>
<dbReference type="InterPro" id="IPR001647">
    <property type="entry name" value="HTH_TetR"/>
</dbReference>
<dbReference type="RefSeq" id="WP_091674045.1">
    <property type="nucleotide sequence ID" value="NZ_FOKG01000009.1"/>
</dbReference>
<dbReference type="Pfam" id="PF00440">
    <property type="entry name" value="TetR_N"/>
    <property type="match status" value="1"/>
</dbReference>
<name>A0A1I1AHT5_9PSEU</name>
<dbReference type="PROSITE" id="PS50977">
    <property type="entry name" value="HTH_TETR_2"/>
    <property type="match status" value="1"/>
</dbReference>
<dbReference type="AlphaFoldDB" id="A0A1I1AHT5"/>